<keyword evidence="3" id="KW-1185">Reference proteome</keyword>
<dbReference type="Proteomes" id="UP001356095">
    <property type="component" value="Unassembled WGS sequence"/>
</dbReference>
<accession>A0ABU7K2L1</accession>
<evidence type="ECO:0000256" key="1">
    <source>
        <dbReference type="SAM" id="MobiDB-lite"/>
    </source>
</evidence>
<evidence type="ECO:0000313" key="3">
    <source>
        <dbReference type="Proteomes" id="UP001356095"/>
    </source>
</evidence>
<proteinExistence type="predicted"/>
<protein>
    <submittedName>
        <fullName evidence="2">Uncharacterized protein</fullName>
    </submittedName>
</protein>
<gene>
    <name evidence="2" type="ORF">Q8791_04500</name>
</gene>
<sequence>MKFDHVAPDDDGGAPASGARFQEEDRAPATEPSLPLHLLRLQRSSEYMRLRSRADFARVRPALNRLLHTVEVARAEAAPGPEPDAADAAEVFRPESFRARTRPRPDPPATSDRRTP</sequence>
<dbReference type="EMBL" id="JAUZMY010000003">
    <property type="protein sequence ID" value="MEE2036482.1"/>
    <property type="molecule type" value="Genomic_DNA"/>
</dbReference>
<feature type="region of interest" description="Disordered" evidence="1">
    <location>
        <begin position="75"/>
        <end position="116"/>
    </location>
</feature>
<comment type="caution">
    <text evidence="2">The sequence shown here is derived from an EMBL/GenBank/DDBJ whole genome shotgun (WGS) entry which is preliminary data.</text>
</comment>
<feature type="region of interest" description="Disordered" evidence="1">
    <location>
        <begin position="1"/>
        <end position="36"/>
    </location>
</feature>
<evidence type="ECO:0000313" key="2">
    <source>
        <dbReference type="EMBL" id="MEE2036482.1"/>
    </source>
</evidence>
<dbReference type="RefSeq" id="WP_330090284.1">
    <property type="nucleotide sequence ID" value="NZ_JAUZMY010000003.1"/>
</dbReference>
<reference evidence="2 3" key="1">
    <citation type="submission" date="2023-08" db="EMBL/GenBank/DDBJ databases">
        <authorList>
            <person name="Girao M."/>
            <person name="Carvalho M.F."/>
        </authorList>
    </citation>
    <scope>NUCLEOTIDE SEQUENCE [LARGE SCALE GENOMIC DNA]</scope>
    <source>
        <strain evidence="2 3">CT-R113</strain>
    </source>
</reference>
<name>A0ABU7K2L1_9ACTN</name>
<organism evidence="2 3">
    <name type="scientific">Nocardiopsis codii</name>
    <dbReference type="NCBI Taxonomy" id="3065942"/>
    <lineage>
        <taxon>Bacteria</taxon>
        <taxon>Bacillati</taxon>
        <taxon>Actinomycetota</taxon>
        <taxon>Actinomycetes</taxon>
        <taxon>Streptosporangiales</taxon>
        <taxon>Nocardiopsidaceae</taxon>
        <taxon>Nocardiopsis</taxon>
    </lineage>
</organism>